<dbReference type="EMBL" id="JXTI01000058">
    <property type="protein sequence ID" value="KWX13729.1"/>
    <property type="molecule type" value="Genomic_DNA"/>
</dbReference>
<sequence>MDMEPVMEDTVSAKRDTKEDDASISHDNHFHQFTYY</sequence>
<accession>A0A132NUH3</accession>
<dbReference type="VEuPathDB" id="GiardiaDB:QR46_2264"/>
<feature type="region of interest" description="Disordered" evidence="1">
    <location>
        <begin position="1"/>
        <end position="36"/>
    </location>
</feature>
<evidence type="ECO:0000256" key="1">
    <source>
        <dbReference type="SAM" id="MobiDB-lite"/>
    </source>
</evidence>
<feature type="compositionally biased region" description="Basic and acidic residues" evidence="1">
    <location>
        <begin position="11"/>
        <end position="30"/>
    </location>
</feature>
<proteinExistence type="predicted"/>
<name>A0A132NUH3_GIAIN</name>
<dbReference type="AlphaFoldDB" id="A0A132NUH3"/>
<reference evidence="2 3" key="1">
    <citation type="journal article" date="2015" name="Mol. Biochem. Parasitol.">
        <title>Identification of polymorphic genes for use in assemblage B genotyping assays through comparative genomics of multiple assemblage B Giardia duodenalis isolates.</title>
        <authorList>
            <person name="Wielinga C."/>
            <person name="Thompson R.C."/>
            <person name="Monis P."/>
            <person name="Ryan U."/>
        </authorList>
    </citation>
    <scope>NUCLEOTIDE SEQUENCE [LARGE SCALE GENOMIC DNA]</scope>
    <source>
        <strain evidence="2 3">BAH15c1</strain>
    </source>
</reference>
<dbReference type="Proteomes" id="UP000070089">
    <property type="component" value="Unassembled WGS sequence"/>
</dbReference>
<protein>
    <submittedName>
        <fullName evidence="2">Eh domain binding protein epsin</fullName>
    </submittedName>
</protein>
<evidence type="ECO:0000313" key="3">
    <source>
        <dbReference type="Proteomes" id="UP000070089"/>
    </source>
</evidence>
<comment type="caution">
    <text evidence="2">The sequence shown here is derived from an EMBL/GenBank/DDBJ whole genome shotgun (WGS) entry which is preliminary data.</text>
</comment>
<organism evidence="2 3">
    <name type="scientific">Giardia duodenalis assemblage B</name>
    <dbReference type="NCBI Taxonomy" id="1394984"/>
    <lineage>
        <taxon>Eukaryota</taxon>
        <taxon>Metamonada</taxon>
        <taxon>Diplomonadida</taxon>
        <taxon>Hexamitidae</taxon>
        <taxon>Giardiinae</taxon>
        <taxon>Giardia</taxon>
    </lineage>
</organism>
<evidence type="ECO:0000313" key="2">
    <source>
        <dbReference type="EMBL" id="KWX13729.1"/>
    </source>
</evidence>
<gene>
    <name evidence="2" type="ORF">QR46_2264</name>
</gene>